<gene>
    <name evidence="2" type="ORF">ISP14_10215</name>
</gene>
<dbReference type="InterPro" id="IPR017056">
    <property type="entry name" value="P-Estase_HI0762_prd"/>
</dbReference>
<dbReference type="PIRSF" id="PIRSF036446">
    <property type="entry name" value="Phosphoesterase_HI0762_prd"/>
    <property type="match status" value="1"/>
</dbReference>
<dbReference type="EMBL" id="JADIKL010000004">
    <property type="protein sequence ID" value="MFK2931167.1"/>
    <property type="molecule type" value="Genomic_DNA"/>
</dbReference>
<dbReference type="Proteomes" id="UP001620397">
    <property type="component" value="Unassembled WGS sequence"/>
</dbReference>
<evidence type="ECO:0000313" key="2">
    <source>
        <dbReference type="EMBL" id="MFK2931167.1"/>
    </source>
</evidence>
<proteinExistence type="predicted"/>
<dbReference type="Gene3D" id="3.60.21.10">
    <property type="match status" value="1"/>
</dbReference>
<dbReference type="Pfam" id="PF00149">
    <property type="entry name" value="Metallophos"/>
    <property type="match status" value="1"/>
</dbReference>
<keyword evidence="3" id="KW-1185">Reference proteome</keyword>
<comment type="caution">
    <text evidence="2">The sequence shown here is derived from an EMBL/GenBank/DDBJ whole genome shotgun (WGS) entry which is preliminary data.</text>
</comment>
<dbReference type="InterPro" id="IPR029052">
    <property type="entry name" value="Metallo-depent_PP-like"/>
</dbReference>
<evidence type="ECO:0000259" key="1">
    <source>
        <dbReference type="Pfam" id="PF00149"/>
    </source>
</evidence>
<sequence>MVAGSPGTSTAAAPCPGRRACFARRLVEPAIVNRIFFCGDPHGHFEHIIEAVHARRPVAIVLLGDVQAPEPLEVALRSIIDLTEVWWIHGNHDTDSDADYDNLFGSSLADRNLHGRVVEVAGVRIAGLGGIFRGQVWAPADQPRYPSPEAFLARCGKGNRWRGGLPRKHRSSIFPSDYGTLLQSKADVLVAHEAPSCHPHGFQAIDDLAVSLGVQMVYHGHHHRQADYRKDEAKRLGFRPFSVGYCAIHDEQGNIVRTTNVGEGL</sequence>
<evidence type="ECO:0000313" key="3">
    <source>
        <dbReference type="Proteomes" id="UP001620397"/>
    </source>
</evidence>
<protein>
    <submittedName>
        <fullName evidence="2">Metallophosphoesterase</fullName>
    </submittedName>
</protein>
<dbReference type="SUPFAM" id="SSF56300">
    <property type="entry name" value="Metallo-dependent phosphatases"/>
    <property type="match status" value="1"/>
</dbReference>
<name>A0ABW8KJ90_9GAMM</name>
<reference evidence="2 3" key="1">
    <citation type="submission" date="2020-10" db="EMBL/GenBank/DDBJ databases">
        <title>Phylogeny of dyella-like bacteria.</title>
        <authorList>
            <person name="Fu J."/>
        </authorList>
    </citation>
    <scope>NUCLEOTIDE SEQUENCE [LARGE SCALE GENOMIC DNA]</scope>
    <source>
        <strain evidence="2 3">DKC-1</strain>
    </source>
</reference>
<organism evidence="2 3">
    <name type="scientific">Dyella agri</name>
    <dbReference type="NCBI Taxonomy" id="1926869"/>
    <lineage>
        <taxon>Bacteria</taxon>
        <taxon>Pseudomonadati</taxon>
        <taxon>Pseudomonadota</taxon>
        <taxon>Gammaproteobacteria</taxon>
        <taxon>Lysobacterales</taxon>
        <taxon>Rhodanobacteraceae</taxon>
        <taxon>Dyella</taxon>
    </lineage>
</organism>
<dbReference type="InterPro" id="IPR004843">
    <property type="entry name" value="Calcineurin-like_PHP"/>
</dbReference>
<feature type="domain" description="Calcineurin-like phosphoesterase" evidence="1">
    <location>
        <begin position="34"/>
        <end position="224"/>
    </location>
</feature>
<accession>A0ABW8KJ90</accession>